<feature type="compositionally biased region" description="Basic residues" evidence="1">
    <location>
        <begin position="557"/>
        <end position="568"/>
    </location>
</feature>
<feature type="compositionally biased region" description="Polar residues" evidence="1">
    <location>
        <begin position="961"/>
        <end position="973"/>
    </location>
</feature>
<evidence type="ECO:0000313" key="4">
    <source>
        <dbReference type="Proteomes" id="UP000807306"/>
    </source>
</evidence>
<dbReference type="OrthoDB" id="541276at2759"/>
<feature type="region of interest" description="Disordered" evidence="1">
    <location>
        <begin position="811"/>
        <end position="852"/>
    </location>
</feature>
<dbReference type="PROSITE" id="PS00108">
    <property type="entry name" value="PROTEIN_KINASE_ST"/>
    <property type="match status" value="1"/>
</dbReference>
<gene>
    <name evidence="3" type="ORF">CPB83DRAFT_894331</name>
</gene>
<feature type="region of interest" description="Disordered" evidence="1">
    <location>
        <begin position="1251"/>
        <end position="1298"/>
    </location>
</feature>
<dbReference type="PANTHER" id="PTHR24348">
    <property type="entry name" value="SERINE/THREONINE-PROTEIN KINASE UNC-51-RELATED"/>
    <property type="match status" value="1"/>
</dbReference>
<evidence type="ECO:0000313" key="3">
    <source>
        <dbReference type="EMBL" id="KAF9528548.1"/>
    </source>
</evidence>
<dbReference type="GO" id="GO:0004674">
    <property type="term" value="F:protein serine/threonine kinase activity"/>
    <property type="evidence" value="ECO:0007669"/>
    <property type="project" value="InterPro"/>
</dbReference>
<keyword evidence="4" id="KW-1185">Reference proteome</keyword>
<feature type="compositionally biased region" description="Basic and acidic residues" evidence="1">
    <location>
        <begin position="865"/>
        <end position="877"/>
    </location>
</feature>
<feature type="compositionally biased region" description="Gly residues" evidence="1">
    <location>
        <begin position="1217"/>
        <end position="1228"/>
    </location>
</feature>
<dbReference type="Pfam" id="PF00069">
    <property type="entry name" value="Pkinase"/>
    <property type="match status" value="1"/>
</dbReference>
<dbReference type="EMBL" id="MU157852">
    <property type="protein sequence ID" value="KAF9528548.1"/>
    <property type="molecule type" value="Genomic_DNA"/>
</dbReference>
<dbReference type="InterPro" id="IPR000719">
    <property type="entry name" value="Prot_kinase_dom"/>
</dbReference>
<evidence type="ECO:0000259" key="2">
    <source>
        <dbReference type="PROSITE" id="PS50011"/>
    </source>
</evidence>
<accession>A0A9P6EFF2</accession>
<feature type="compositionally biased region" description="Low complexity" evidence="1">
    <location>
        <begin position="569"/>
        <end position="591"/>
    </location>
</feature>
<feature type="region of interest" description="Disordered" evidence="1">
    <location>
        <begin position="865"/>
        <end position="973"/>
    </location>
</feature>
<feature type="region of interest" description="Disordered" evidence="1">
    <location>
        <begin position="1207"/>
        <end position="1228"/>
    </location>
</feature>
<dbReference type="InterPro" id="IPR011009">
    <property type="entry name" value="Kinase-like_dom_sf"/>
</dbReference>
<dbReference type="SMART" id="SM00220">
    <property type="entry name" value="S_TKc"/>
    <property type="match status" value="1"/>
</dbReference>
<dbReference type="PROSITE" id="PS50011">
    <property type="entry name" value="PROTEIN_KINASE_DOM"/>
    <property type="match status" value="1"/>
</dbReference>
<protein>
    <recommendedName>
        <fullName evidence="2">Protein kinase domain-containing protein</fullName>
    </recommendedName>
</protein>
<sequence length="1520" mass="157299">MLQYSSRPSPRNDFNPLADILIPGDLVGQGLHLNGEPLSLVANNPNTTNPPHVHFQVVKELGEGSYAVVYLVREILQDYNNDDTIGFMDEDPTSVLYGREYAIKCLSKQNLDQEALSVQMSEVDIHQSLRLHPNIVSLHRTLQTSQFLLLVLEYVPGQDLFFFLEQSMDHLETDSSQSCTPPTPSLLSTLHPSHLLSRTRLRLIASMFSQMCDAVAACHAQSVFHRDIKPENFIVTEGVLDGVERKVVVKLTDFGLSTKDEESADMDCGSAPYMSYECRNNVAPTYRPRGADVWSLGIVLINMLYHHNPWTDTSLSSPSPPVSPHYPTPCSSFKSYLADPTGFFMSRFVGMSRPLADLLVGKVFCILDDDSYGMQARQGGHKRMEASEFGRWVKQHLVDVLSVPLSAGSPLISSTSVPPTPAQHRLSLTMPTSYRPTSRPPSVYSSVGRLSVGGTPVVSSVGLPLPVVSPLSGGVVGGMGSPLSPLQGLQMSGMQMQGLRTLSRAPSLKPAMEREEVDVDVEREIRIDVDVDCAREMTEGQEVNGEVETTSRSTSTTRKRKRGLRKGRGASAHSHLSSGATPTTTPSVPVATQTDVDVDVDMDMVDVPLDEQHGYVQVQAQLPSAQHPAYQYLPQQPLSNPSFVQACHFPNGHAHAQHQAKDSTLDTLAAASQSLVRELSMASKASSIRSVSTKASSVRGAGAAGGGAGVGAGGAPIANVNVPSTSAKAPSLSGTSGKAASTISRATKSSFGSLGSLSLSIGSMGSMGSSNSSPASVAGGGGAYEPPSMYAMPSLLLSGSSMGMGMGSIGGHGGSGGSNGTKVRSPLGVDVSSSVGKESGGVLREGKENKDVKVEGKEVKVVKVESKEKEKEKEKATVTRKPSRWKLSFGRSGGLGVLASSASTPSASGAAPAPAPAAVDENASPSPSIDLSHSSHSHSSHSRTSFAPSFAHPHAHGGPAQPSNQRTMSTKASNVSSIIMGLNPPSASASSLAPAAAPASIVSSAGSVSSGTPHSTHSVRSVYMGSTTSLGSVNSQSTSASASVNGSVNGLSSSIHAPPHTTPTSSGPPTTTSANSNSSASFGFGTGHGIGSGVPPVPRLVGAARYAHAYGNGPQLQPMGPDDRDSSMPNWQRGRRGMNIPNANSSANAVNAGGNINGVNLASPPHSTHTRNHGRSAAGGAPPFVLSSSPPVVNANGNGAYQIPHHRAVSPPRSGGVVNGSGNGGGNVNGNVGANGNVNGHVGAIGNGKAKARWRNGNGESSSASGSTTGLGGSGSGLSPASASGPGTPNGSTAAFTRYPNNSARSVATTNSVVSTNTTNTMGSARSLNSLGSLGSLGSIGTVNTNATSVSSSGTSWRASVKTTKTTSSNGSYVGGVPRNIKIMDGVPWELDQLPRGQFPNPVGDIFGSPPVRNANGKQRTRKHKDHKLDTISERPVPGSMNGSGSGSSSYNNNNASANGHGHGHIQTPAEKVRRDAQTSTSDLVGVVKDKDVGESGDGVKKVQKGQINALAKMLSALRR</sequence>
<dbReference type="InterPro" id="IPR045269">
    <property type="entry name" value="Atg1-like"/>
</dbReference>
<proteinExistence type="predicted"/>
<feature type="compositionally biased region" description="Low complexity" evidence="1">
    <location>
        <begin position="828"/>
        <end position="842"/>
    </location>
</feature>
<dbReference type="Proteomes" id="UP000807306">
    <property type="component" value="Unassembled WGS sequence"/>
</dbReference>
<dbReference type="InterPro" id="IPR008271">
    <property type="entry name" value="Ser/Thr_kinase_AS"/>
</dbReference>
<dbReference type="SUPFAM" id="SSF56112">
    <property type="entry name" value="Protein kinase-like (PK-like)"/>
    <property type="match status" value="1"/>
</dbReference>
<dbReference type="Gene3D" id="1.10.510.10">
    <property type="entry name" value="Transferase(Phosphotransferase) domain 1"/>
    <property type="match status" value="1"/>
</dbReference>
<dbReference type="GO" id="GO:0010506">
    <property type="term" value="P:regulation of autophagy"/>
    <property type="evidence" value="ECO:0007669"/>
    <property type="project" value="InterPro"/>
</dbReference>
<feature type="region of interest" description="Disordered" evidence="1">
    <location>
        <begin position="1401"/>
        <end position="1501"/>
    </location>
</feature>
<feature type="region of interest" description="Disordered" evidence="1">
    <location>
        <begin position="1029"/>
        <end position="1080"/>
    </location>
</feature>
<dbReference type="GO" id="GO:0005737">
    <property type="term" value="C:cytoplasm"/>
    <property type="evidence" value="ECO:0007669"/>
    <property type="project" value="TreeGrafter"/>
</dbReference>
<organism evidence="3 4">
    <name type="scientific">Crepidotus variabilis</name>
    <dbReference type="NCBI Taxonomy" id="179855"/>
    <lineage>
        <taxon>Eukaryota</taxon>
        <taxon>Fungi</taxon>
        <taxon>Dikarya</taxon>
        <taxon>Basidiomycota</taxon>
        <taxon>Agaricomycotina</taxon>
        <taxon>Agaricomycetes</taxon>
        <taxon>Agaricomycetidae</taxon>
        <taxon>Agaricales</taxon>
        <taxon>Agaricineae</taxon>
        <taxon>Crepidotaceae</taxon>
        <taxon>Crepidotus</taxon>
    </lineage>
</organism>
<feature type="compositionally biased region" description="Basic and acidic residues" evidence="1">
    <location>
        <begin position="1488"/>
        <end position="1501"/>
    </location>
</feature>
<feature type="compositionally biased region" description="Low complexity" evidence="1">
    <location>
        <begin position="1277"/>
        <end position="1292"/>
    </location>
</feature>
<dbReference type="Gene3D" id="3.30.200.20">
    <property type="entry name" value="Phosphorylase Kinase, domain 1"/>
    <property type="match status" value="1"/>
</dbReference>
<feature type="compositionally biased region" description="Low complexity" evidence="1">
    <location>
        <begin position="1031"/>
        <end position="1080"/>
    </location>
</feature>
<feature type="compositionally biased region" description="Low complexity" evidence="1">
    <location>
        <begin position="1439"/>
        <end position="1460"/>
    </location>
</feature>
<feature type="region of interest" description="Disordered" evidence="1">
    <location>
        <begin position="536"/>
        <end position="591"/>
    </location>
</feature>
<evidence type="ECO:0000256" key="1">
    <source>
        <dbReference type="SAM" id="MobiDB-lite"/>
    </source>
</evidence>
<dbReference type="PANTHER" id="PTHR24348:SF68">
    <property type="entry name" value="SERINE_THREONINE-PROTEIN KINASE ATG1C"/>
    <property type="match status" value="1"/>
</dbReference>
<name>A0A9P6EFF2_9AGAR</name>
<reference evidence="3" key="1">
    <citation type="submission" date="2020-11" db="EMBL/GenBank/DDBJ databases">
        <authorList>
            <consortium name="DOE Joint Genome Institute"/>
            <person name="Ahrendt S."/>
            <person name="Riley R."/>
            <person name="Andreopoulos W."/>
            <person name="Labutti K."/>
            <person name="Pangilinan J."/>
            <person name="Ruiz-Duenas F.J."/>
            <person name="Barrasa J.M."/>
            <person name="Sanchez-Garcia M."/>
            <person name="Camarero S."/>
            <person name="Miyauchi S."/>
            <person name="Serrano A."/>
            <person name="Linde D."/>
            <person name="Babiker R."/>
            <person name="Drula E."/>
            <person name="Ayuso-Fernandez I."/>
            <person name="Pacheco R."/>
            <person name="Padilla G."/>
            <person name="Ferreira P."/>
            <person name="Barriuso J."/>
            <person name="Kellner H."/>
            <person name="Castanera R."/>
            <person name="Alfaro M."/>
            <person name="Ramirez L."/>
            <person name="Pisabarro A.G."/>
            <person name="Kuo A."/>
            <person name="Tritt A."/>
            <person name="Lipzen A."/>
            <person name="He G."/>
            <person name="Yan M."/>
            <person name="Ng V."/>
            <person name="Cullen D."/>
            <person name="Martin F."/>
            <person name="Rosso M.-N."/>
            <person name="Henrissat B."/>
            <person name="Hibbett D."/>
            <person name="Martinez A.T."/>
            <person name="Grigoriev I.V."/>
        </authorList>
    </citation>
    <scope>NUCLEOTIDE SEQUENCE</scope>
    <source>
        <strain evidence="3">CBS 506.95</strain>
    </source>
</reference>
<feature type="compositionally biased region" description="Low complexity" evidence="1">
    <location>
        <begin position="897"/>
        <end position="934"/>
    </location>
</feature>
<comment type="caution">
    <text evidence="3">The sequence shown here is derived from an EMBL/GenBank/DDBJ whole genome shotgun (WGS) entry which is preliminary data.</text>
</comment>
<feature type="domain" description="Protein kinase" evidence="2">
    <location>
        <begin position="55"/>
        <end position="384"/>
    </location>
</feature>
<dbReference type="GO" id="GO:0005524">
    <property type="term" value="F:ATP binding"/>
    <property type="evidence" value="ECO:0007669"/>
    <property type="project" value="InterPro"/>
</dbReference>
<feature type="compositionally biased region" description="Low complexity" evidence="1">
    <location>
        <begin position="1256"/>
        <end position="1268"/>
    </location>
</feature>